<dbReference type="InterPro" id="IPR058163">
    <property type="entry name" value="LysR-type_TF_proteobact-type"/>
</dbReference>
<reference evidence="6 7" key="1">
    <citation type="journal article" date="2017" name="Nat. Commun.">
        <title>In situ click chemistry generation of cyclooxygenase-2 inhibitors.</title>
        <authorList>
            <person name="Bhardwaj A."/>
            <person name="Kaur J."/>
            <person name="Wuest M."/>
            <person name="Wuest F."/>
        </authorList>
    </citation>
    <scope>NUCLEOTIDE SEQUENCE [LARGE SCALE GENOMIC DNA]</scope>
    <source>
        <strain evidence="6">S2_012_000_R3_94</strain>
    </source>
</reference>
<dbReference type="CDD" id="cd08474">
    <property type="entry name" value="PBP2_CrgA_like_5"/>
    <property type="match status" value="1"/>
</dbReference>
<comment type="caution">
    <text evidence="6">The sequence shown here is derived from an EMBL/GenBank/DDBJ whole genome shotgun (WGS) entry which is preliminary data.</text>
</comment>
<accession>A0A533I6Y6</accession>
<evidence type="ECO:0000313" key="6">
    <source>
        <dbReference type="EMBL" id="TKW67349.1"/>
    </source>
</evidence>
<sequence length="300" mass="33309">MPSGPHSDISSFLAVAQERSFTKAAARLGMTPSALSHAVRNLEERLALRLLNRTTRNVAPTEAGAQLIQSVGPLFEQIDIELGNLGDLRDRPGGKVRITCNDYVIETIFRPRLQEFLKAFPDVEVEFAIDYGFTDIIEDSFDAGVRLGDAVSKDMIAMRIGPDFRFLVVGAPSYFDRHPRPETPHDLTTLPCINLRSVTAGSFFPWSFEKDGDEINVRVEGQLAFNSVLPILKSAIEGAGLAYLPEDLAAPHLSKGALVAVMEDWCPYGPGYHLYYPSRRLAARSFSAFREAMRYRVTSR</sequence>
<dbReference type="EMBL" id="VAFL01000004">
    <property type="protein sequence ID" value="TKW67349.1"/>
    <property type="molecule type" value="Genomic_DNA"/>
</dbReference>
<keyword evidence="2" id="KW-0805">Transcription regulation</keyword>
<evidence type="ECO:0000256" key="2">
    <source>
        <dbReference type="ARBA" id="ARBA00023015"/>
    </source>
</evidence>
<evidence type="ECO:0000313" key="7">
    <source>
        <dbReference type="Proteomes" id="UP000315344"/>
    </source>
</evidence>
<protein>
    <submittedName>
        <fullName evidence="6">LysR family transcriptional regulator</fullName>
    </submittedName>
</protein>
<dbReference type="PANTHER" id="PTHR30537">
    <property type="entry name" value="HTH-TYPE TRANSCRIPTIONAL REGULATOR"/>
    <property type="match status" value="1"/>
</dbReference>
<evidence type="ECO:0000256" key="4">
    <source>
        <dbReference type="ARBA" id="ARBA00023163"/>
    </source>
</evidence>
<dbReference type="PANTHER" id="PTHR30537:SF1">
    <property type="entry name" value="HTH-TYPE TRANSCRIPTIONAL REGULATOR PGRR"/>
    <property type="match status" value="1"/>
</dbReference>
<dbReference type="InterPro" id="IPR036390">
    <property type="entry name" value="WH_DNA-bd_sf"/>
</dbReference>
<keyword evidence="4" id="KW-0804">Transcription</keyword>
<dbReference type="PROSITE" id="PS50931">
    <property type="entry name" value="HTH_LYSR"/>
    <property type="match status" value="1"/>
</dbReference>
<dbReference type="InterPro" id="IPR036388">
    <property type="entry name" value="WH-like_DNA-bd_sf"/>
</dbReference>
<dbReference type="Gene3D" id="1.10.10.10">
    <property type="entry name" value="Winged helix-like DNA-binding domain superfamily/Winged helix DNA-binding domain"/>
    <property type="match status" value="1"/>
</dbReference>
<evidence type="ECO:0000256" key="3">
    <source>
        <dbReference type="ARBA" id="ARBA00023125"/>
    </source>
</evidence>
<dbReference type="GO" id="GO:0003700">
    <property type="term" value="F:DNA-binding transcription factor activity"/>
    <property type="evidence" value="ECO:0007669"/>
    <property type="project" value="InterPro"/>
</dbReference>
<dbReference type="FunFam" id="1.10.10.10:FF:000001">
    <property type="entry name" value="LysR family transcriptional regulator"/>
    <property type="match status" value="1"/>
</dbReference>
<organism evidence="6 7">
    <name type="scientific">Paracoccus denitrificans</name>
    <dbReference type="NCBI Taxonomy" id="266"/>
    <lineage>
        <taxon>Bacteria</taxon>
        <taxon>Pseudomonadati</taxon>
        <taxon>Pseudomonadota</taxon>
        <taxon>Alphaproteobacteria</taxon>
        <taxon>Rhodobacterales</taxon>
        <taxon>Paracoccaceae</taxon>
        <taxon>Paracoccus</taxon>
    </lineage>
</organism>
<dbReference type="InterPro" id="IPR000847">
    <property type="entry name" value="LysR_HTH_N"/>
</dbReference>
<evidence type="ECO:0000259" key="5">
    <source>
        <dbReference type="PROSITE" id="PS50931"/>
    </source>
</evidence>
<comment type="similarity">
    <text evidence="1">Belongs to the LysR transcriptional regulatory family.</text>
</comment>
<proteinExistence type="inferred from homology"/>
<gene>
    <name evidence="6" type="ORF">DI616_06795</name>
</gene>
<dbReference type="InterPro" id="IPR005119">
    <property type="entry name" value="LysR_subst-bd"/>
</dbReference>
<dbReference type="SUPFAM" id="SSF53850">
    <property type="entry name" value="Periplasmic binding protein-like II"/>
    <property type="match status" value="1"/>
</dbReference>
<dbReference type="GO" id="GO:0006351">
    <property type="term" value="P:DNA-templated transcription"/>
    <property type="evidence" value="ECO:0007669"/>
    <property type="project" value="TreeGrafter"/>
</dbReference>
<dbReference type="SUPFAM" id="SSF46785">
    <property type="entry name" value="Winged helix' DNA-binding domain"/>
    <property type="match status" value="1"/>
</dbReference>
<dbReference type="Pfam" id="PF00126">
    <property type="entry name" value="HTH_1"/>
    <property type="match status" value="1"/>
</dbReference>
<name>A0A533I6Y6_PARDE</name>
<dbReference type="Gene3D" id="3.40.190.290">
    <property type="match status" value="1"/>
</dbReference>
<dbReference type="Pfam" id="PF03466">
    <property type="entry name" value="LysR_substrate"/>
    <property type="match status" value="1"/>
</dbReference>
<dbReference type="AlphaFoldDB" id="A0A533I6Y6"/>
<dbReference type="FunFam" id="3.40.190.290:FF:000012">
    <property type="entry name" value="Transcriptional regulator, LysR family"/>
    <property type="match status" value="1"/>
</dbReference>
<feature type="domain" description="HTH lysR-type" evidence="5">
    <location>
        <begin position="12"/>
        <end position="61"/>
    </location>
</feature>
<dbReference type="GO" id="GO:0043565">
    <property type="term" value="F:sequence-specific DNA binding"/>
    <property type="evidence" value="ECO:0007669"/>
    <property type="project" value="TreeGrafter"/>
</dbReference>
<keyword evidence="3" id="KW-0238">DNA-binding</keyword>
<evidence type="ECO:0000256" key="1">
    <source>
        <dbReference type="ARBA" id="ARBA00009437"/>
    </source>
</evidence>
<dbReference type="Proteomes" id="UP000315344">
    <property type="component" value="Unassembled WGS sequence"/>
</dbReference>